<dbReference type="AlphaFoldDB" id="A0A1X0VEH1"/>
<evidence type="ECO:0000313" key="1">
    <source>
        <dbReference type="EMBL" id="ORI98034.1"/>
    </source>
</evidence>
<sequence length="108" mass="12155">MKYQKKPVTVEAFQWGVDVKPKWAAEAFVEGTLTEVDTGIDLELHIETLEGEMVAELGDFVIQGVHGEIYSCKPDIFEETYVKVDDTERISPDDIGNDIHEFLHGGDK</sequence>
<name>A0A1X0VEH1_LEUPS</name>
<dbReference type="EMBL" id="MPLS01000009">
    <property type="protein sequence ID" value="ORI98034.1"/>
    <property type="molecule type" value="Genomic_DNA"/>
</dbReference>
<evidence type="ECO:0008006" key="3">
    <source>
        <dbReference type="Google" id="ProtNLM"/>
    </source>
</evidence>
<gene>
    <name evidence="1" type="ORF">BMR96_03630</name>
</gene>
<protein>
    <recommendedName>
        <fullName evidence="3">Phage protein</fullName>
    </recommendedName>
</protein>
<dbReference type="STRING" id="33968.BMS77_02180"/>
<accession>A0A1X0VEH1</accession>
<organism evidence="1 2">
    <name type="scientific">Leuconostoc pseudomesenteroides</name>
    <dbReference type="NCBI Taxonomy" id="33968"/>
    <lineage>
        <taxon>Bacteria</taxon>
        <taxon>Bacillati</taxon>
        <taxon>Bacillota</taxon>
        <taxon>Bacilli</taxon>
        <taxon>Lactobacillales</taxon>
        <taxon>Lactobacillaceae</taxon>
        <taxon>Leuconostoc</taxon>
    </lineage>
</organism>
<dbReference type="Proteomes" id="UP000192288">
    <property type="component" value="Unassembled WGS sequence"/>
</dbReference>
<comment type="caution">
    <text evidence="1">The sequence shown here is derived from an EMBL/GenBank/DDBJ whole genome shotgun (WGS) entry which is preliminary data.</text>
</comment>
<evidence type="ECO:0000313" key="2">
    <source>
        <dbReference type="Proteomes" id="UP000192288"/>
    </source>
</evidence>
<dbReference type="RefSeq" id="WP_342587152.1">
    <property type="nucleotide sequence ID" value="NZ_MPLS01000009.1"/>
</dbReference>
<reference evidence="1 2" key="1">
    <citation type="journal article" date="2017" name="Front. Microbiol.">
        <title>Genomic Characterization of Dairy Associated Leuconostoc Species and Diversity of Leuconostocs in Undefined Mixed Mesophilic Starter Cultures.</title>
        <authorList>
            <person name="Frantzen C.A."/>
            <person name="Kot W."/>
            <person name="Pedersen T.B."/>
            <person name="Ardo Y.M."/>
            <person name="Broadbent J.R."/>
            <person name="Neve H."/>
            <person name="Hansen L.H."/>
            <person name="Dal Bello F."/>
            <person name="Ostlie H.M."/>
            <person name="Kleppen H.P."/>
            <person name="Vogensen F.K."/>
            <person name="Holo H."/>
        </authorList>
    </citation>
    <scope>NUCLEOTIDE SEQUENCE [LARGE SCALE GENOMIC DNA]</scope>
    <source>
        <strain evidence="1 2">LMGCF08</strain>
    </source>
</reference>
<proteinExistence type="predicted"/>